<evidence type="ECO:0000256" key="2">
    <source>
        <dbReference type="ARBA" id="ARBA00022801"/>
    </source>
</evidence>
<dbReference type="Gene3D" id="3.90.79.10">
    <property type="entry name" value="Nucleoside Triphosphate Pyrophosphohydrolase"/>
    <property type="match status" value="1"/>
</dbReference>
<dbReference type="STRING" id="1802505.A3D01_04635"/>
<accession>A0A1F7YYM7</accession>
<evidence type="ECO:0000313" key="5">
    <source>
        <dbReference type="Proteomes" id="UP000177169"/>
    </source>
</evidence>
<dbReference type="AlphaFoldDB" id="A0A1F7YYM7"/>
<dbReference type="GO" id="GO:0016787">
    <property type="term" value="F:hydrolase activity"/>
    <property type="evidence" value="ECO:0007669"/>
    <property type="project" value="UniProtKB-KW"/>
</dbReference>
<keyword evidence="2" id="KW-0378">Hydrolase</keyword>
<comment type="cofactor">
    <cofactor evidence="1">
        <name>Mg(2+)</name>
        <dbReference type="ChEBI" id="CHEBI:18420"/>
    </cofactor>
</comment>
<dbReference type="CDD" id="cd02883">
    <property type="entry name" value="NUDIX_Hydrolase"/>
    <property type="match status" value="1"/>
</dbReference>
<reference evidence="4 5" key="1">
    <citation type="journal article" date="2016" name="Nat. Commun.">
        <title>Thousands of microbial genomes shed light on interconnected biogeochemical processes in an aquifer system.</title>
        <authorList>
            <person name="Anantharaman K."/>
            <person name="Brown C.T."/>
            <person name="Hug L.A."/>
            <person name="Sharon I."/>
            <person name="Castelle C.J."/>
            <person name="Probst A.J."/>
            <person name="Thomas B.C."/>
            <person name="Singh A."/>
            <person name="Wilkins M.J."/>
            <person name="Karaoz U."/>
            <person name="Brodie E.L."/>
            <person name="Williams K.H."/>
            <person name="Hubbard S.S."/>
            <person name="Banfield J.F."/>
        </authorList>
    </citation>
    <scope>NUCLEOTIDE SEQUENCE [LARGE SCALE GENOMIC DNA]</scope>
</reference>
<organism evidence="4 5">
    <name type="scientific">Candidatus Woesebacteria bacterium RIFCSPHIGHO2_02_FULL_39_13</name>
    <dbReference type="NCBI Taxonomy" id="1802505"/>
    <lineage>
        <taxon>Bacteria</taxon>
        <taxon>Candidatus Woeseibacteriota</taxon>
    </lineage>
</organism>
<dbReference type="InterPro" id="IPR020084">
    <property type="entry name" value="NUDIX_hydrolase_CS"/>
</dbReference>
<name>A0A1F7YYM7_9BACT</name>
<protein>
    <recommendedName>
        <fullName evidence="3">Nudix hydrolase domain-containing protein</fullName>
    </recommendedName>
</protein>
<dbReference type="PANTHER" id="PTHR43046:SF16">
    <property type="entry name" value="ADP-RIBOSE PYROPHOSPHATASE YJHB-RELATED"/>
    <property type="match status" value="1"/>
</dbReference>
<dbReference type="EMBL" id="MGGR01000031">
    <property type="protein sequence ID" value="OGM32432.1"/>
    <property type="molecule type" value="Genomic_DNA"/>
</dbReference>
<comment type="caution">
    <text evidence="4">The sequence shown here is derived from an EMBL/GenBank/DDBJ whole genome shotgun (WGS) entry which is preliminary data.</text>
</comment>
<evidence type="ECO:0000313" key="4">
    <source>
        <dbReference type="EMBL" id="OGM32432.1"/>
    </source>
</evidence>
<gene>
    <name evidence="4" type="ORF">A3D01_04635</name>
</gene>
<proteinExistence type="predicted"/>
<dbReference type="Proteomes" id="UP000177169">
    <property type="component" value="Unassembled WGS sequence"/>
</dbReference>
<dbReference type="PANTHER" id="PTHR43046">
    <property type="entry name" value="GDP-MANNOSE MANNOSYL HYDROLASE"/>
    <property type="match status" value="1"/>
</dbReference>
<dbReference type="InterPro" id="IPR000086">
    <property type="entry name" value="NUDIX_hydrolase_dom"/>
</dbReference>
<dbReference type="SUPFAM" id="SSF55811">
    <property type="entry name" value="Nudix"/>
    <property type="match status" value="1"/>
</dbReference>
<dbReference type="Pfam" id="PF00293">
    <property type="entry name" value="NUDIX"/>
    <property type="match status" value="1"/>
</dbReference>
<evidence type="ECO:0000259" key="3">
    <source>
        <dbReference type="PROSITE" id="PS51462"/>
    </source>
</evidence>
<sequence>MTEILLKIWKFLHLPKNIQLFVMRKINDQFLIGVTGIFIDYKNRILLFKHTYRGNNHWSLPGGYVRAKEHPKEGLERELKEESGLIVSADERLRIRTDRQTARLDIVYSGKYIGGVFTPSPEVKEIAFFSFEELPQIPKDQLIFINKALEGKE</sequence>
<dbReference type="PROSITE" id="PS51462">
    <property type="entry name" value="NUDIX"/>
    <property type="match status" value="1"/>
</dbReference>
<dbReference type="PROSITE" id="PS00893">
    <property type="entry name" value="NUDIX_BOX"/>
    <property type="match status" value="1"/>
</dbReference>
<feature type="domain" description="Nudix hydrolase" evidence="3">
    <location>
        <begin position="30"/>
        <end position="151"/>
    </location>
</feature>
<evidence type="ECO:0000256" key="1">
    <source>
        <dbReference type="ARBA" id="ARBA00001946"/>
    </source>
</evidence>
<dbReference type="InterPro" id="IPR015797">
    <property type="entry name" value="NUDIX_hydrolase-like_dom_sf"/>
</dbReference>